<evidence type="ECO:0000313" key="2">
    <source>
        <dbReference type="Proteomes" id="UP001176961"/>
    </source>
</evidence>
<gene>
    <name evidence="1" type="ORF">CYNAS_LOCUS3587</name>
</gene>
<accession>A0AA36DS01</accession>
<comment type="caution">
    <text evidence="1">The sequence shown here is derived from an EMBL/GenBank/DDBJ whole genome shotgun (WGS) entry which is preliminary data.</text>
</comment>
<reference evidence="1" key="1">
    <citation type="submission" date="2023-07" db="EMBL/GenBank/DDBJ databases">
        <authorList>
            <consortium name="CYATHOMIX"/>
        </authorList>
    </citation>
    <scope>NUCLEOTIDE SEQUENCE</scope>
    <source>
        <strain evidence="1">N/A</strain>
    </source>
</reference>
<protein>
    <submittedName>
        <fullName evidence="1">Uncharacterized protein</fullName>
    </submittedName>
</protein>
<dbReference type="EMBL" id="CATQJL010000001">
    <property type="protein sequence ID" value="CAJ0591604.1"/>
    <property type="molecule type" value="Genomic_DNA"/>
</dbReference>
<keyword evidence="2" id="KW-1185">Reference proteome</keyword>
<sequence>MNHMYADSLSSLQCPYVPAYDGRGLAFMSEAEKSGGIEPPQINCLFVSVDFGDQGSFRQRRPRRNDNDANNVKNERAIAMVYNNDLLMRHIISFITDINDRTNVELASSRFRMLSRTSLWRFKSGGHTLSLTYKTFNDYVSVEIGELYIALPSTTMESRIRRDSPRNTQPAKLMNALYGMAERFAPEIRTIRLGGTDSDSRSRGVQNHQLIVTSDLLRLISDRFKNVHTISFTNCGFDQDAIAFMSSDACALSKRINDLGIDGIWFDSTRLIRKFTLSLCSGLRKLKLENFKILPFGVELFSRIRELKMVLDEVYLRLTVSNIYNLTLQDIRSFLETVSTATSELRVDIACSQSKRGGMLFLALRVLPTLRNITELQLMVQPKNRREVEDLAFVLHSLGKFPYLRKISCGGWKCYGMSIALQNGLLRCCFLEDLIISNIIETGPDEIADLLTSIPRSVKSLSLGSLSVTDSDLMYIFEELTAIKKLKLSKLPRVSSSGIYRAISGLPNLEELHCSVPVNSVMLRSIVDSRIFRRLQNINLVITNGYPHDYEEMLSRYFVDVYCANHHLKPRWCFIKAEGRRRQVAHLPVIETKRQPLSLTEYLFA</sequence>
<dbReference type="Gene3D" id="3.80.10.10">
    <property type="entry name" value="Ribonuclease Inhibitor"/>
    <property type="match status" value="1"/>
</dbReference>
<organism evidence="1 2">
    <name type="scientific">Cylicocyclus nassatus</name>
    <name type="common">Nematode worm</name>
    <dbReference type="NCBI Taxonomy" id="53992"/>
    <lineage>
        <taxon>Eukaryota</taxon>
        <taxon>Metazoa</taxon>
        <taxon>Ecdysozoa</taxon>
        <taxon>Nematoda</taxon>
        <taxon>Chromadorea</taxon>
        <taxon>Rhabditida</taxon>
        <taxon>Rhabditina</taxon>
        <taxon>Rhabditomorpha</taxon>
        <taxon>Strongyloidea</taxon>
        <taxon>Strongylidae</taxon>
        <taxon>Cylicocyclus</taxon>
    </lineage>
</organism>
<name>A0AA36DS01_CYLNA</name>
<dbReference type="SUPFAM" id="SSF52047">
    <property type="entry name" value="RNI-like"/>
    <property type="match status" value="1"/>
</dbReference>
<dbReference type="InterPro" id="IPR032675">
    <property type="entry name" value="LRR_dom_sf"/>
</dbReference>
<dbReference type="Proteomes" id="UP001176961">
    <property type="component" value="Unassembled WGS sequence"/>
</dbReference>
<dbReference type="AlphaFoldDB" id="A0AA36DS01"/>
<proteinExistence type="predicted"/>
<evidence type="ECO:0000313" key="1">
    <source>
        <dbReference type="EMBL" id="CAJ0591604.1"/>
    </source>
</evidence>